<keyword evidence="7" id="KW-0805">Transcription regulation</keyword>
<accession>A0AA88KZT2</accession>
<evidence type="ECO:0000256" key="7">
    <source>
        <dbReference type="ARBA" id="ARBA00023015"/>
    </source>
</evidence>
<keyword evidence="5" id="KW-0949">S-adenosyl-L-methionine</keyword>
<dbReference type="InterPro" id="IPR045318">
    <property type="entry name" value="EZH1/2-like"/>
</dbReference>
<dbReference type="InterPro" id="IPR033467">
    <property type="entry name" value="Tesmin/TSO1-like_CXC"/>
</dbReference>
<name>A0AA88KZT2_ARTSF</name>
<dbReference type="PANTHER" id="PTHR45747">
    <property type="entry name" value="HISTONE-LYSINE N-METHYLTRANSFERASE E(Z)"/>
    <property type="match status" value="1"/>
</dbReference>
<evidence type="ECO:0000256" key="8">
    <source>
        <dbReference type="ARBA" id="ARBA00023163"/>
    </source>
</evidence>
<dbReference type="GO" id="GO:0140951">
    <property type="term" value="F:histone H3K27 trimethyltransferase activity"/>
    <property type="evidence" value="ECO:0007669"/>
    <property type="project" value="UniProtKB-EC"/>
</dbReference>
<feature type="compositionally biased region" description="Basic and acidic residues" evidence="11">
    <location>
        <begin position="207"/>
        <end position="241"/>
    </location>
</feature>
<dbReference type="PROSITE" id="PS50280">
    <property type="entry name" value="SET"/>
    <property type="match status" value="1"/>
</dbReference>
<dbReference type="FunFam" id="2.170.270.10:FF:000001">
    <property type="entry name" value="Putative histone-lysine N-methyltransferase EZH2"/>
    <property type="match status" value="1"/>
</dbReference>
<evidence type="ECO:0000259" key="12">
    <source>
        <dbReference type="PROSITE" id="PS50280"/>
    </source>
</evidence>
<keyword evidence="6" id="KW-0156">Chromatin regulator</keyword>
<protein>
    <recommendedName>
        <fullName evidence="2">[histone H3]-lysine(27) N-trimethyltransferase</fullName>
        <ecNumber evidence="2">2.1.1.356</ecNumber>
    </recommendedName>
</protein>
<evidence type="ECO:0000313" key="14">
    <source>
        <dbReference type="EMBL" id="KAK2708224.1"/>
    </source>
</evidence>
<dbReference type="Pfam" id="PF00856">
    <property type="entry name" value="SET"/>
    <property type="match status" value="1"/>
</dbReference>
<reference evidence="14" key="1">
    <citation type="submission" date="2023-07" db="EMBL/GenBank/DDBJ databases">
        <title>Chromosome-level genome assembly of Artemia franciscana.</title>
        <authorList>
            <person name="Jo E."/>
        </authorList>
    </citation>
    <scope>NUCLEOTIDE SEQUENCE</scope>
    <source>
        <tissue evidence="14">Whole body</tissue>
    </source>
</reference>
<dbReference type="PANTHER" id="PTHR45747:SF4">
    <property type="entry name" value="HISTONE-LYSINE N-METHYLTRANSFERASE E(Z)"/>
    <property type="match status" value="1"/>
</dbReference>
<dbReference type="AlphaFoldDB" id="A0AA88KZT2"/>
<dbReference type="Pfam" id="PF21358">
    <property type="entry name" value="Ezh2_MCSS"/>
    <property type="match status" value="1"/>
</dbReference>
<dbReference type="Gene3D" id="2.170.270.10">
    <property type="entry name" value="SET domain"/>
    <property type="match status" value="1"/>
</dbReference>
<keyword evidence="15" id="KW-1185">Reference proteome</keyword>
<dbReference type="GO" id="GO:0003682">
    <property type="term" value="F:chromatin binding"/>
    <property type="evidence" value="ECO:0007669"/>
    <property type="project" value="TreeGrafter"/>
</dbReference>
<sequence>MRDSSLITPDVRKLIQKKFSNTRKLQKEKYLEEVCLSWRSMKKKIQTQSEEEFLRWSSSNATWECAAPEDEDKSTVKSKNTVAKFGVVTVHGNGKDISEEHVVPITFIDQITTIPTMYTWAPLQQNFMVEDETELHNMPYMGDDVETHKSFFDELLKNYDGKVHGDKDPNMLDDDLLIKVVNAIMNSEPEELDLIRHRFGTNKKRKISTEVPKKEESRRSRTGSAKEIKTTDKKEKEEEISIEKPSHEVIAEFYTTNTSGVKFPTMKLFKTLTAVFLQDHKRGAEELQEKYVEQTDCKEGSRSACIENLDGPSAQSLTREQALHSVHSLFCRRCCMYDCNLHKLKVHHTAPDPNKRKQSDIKLPTDPCGASCFLHLEEVKEKRSKMEPLKMELIDETSNSSAVSSINGNKRKLKKQVSDPGMPDFFSEESNDASNSGLGERFEVQRYAVTKKDSESIRGFNRSLSKDAAHGHEMGNILLTLPEENRNLDILDCMSDEDKKIWTDADKTMFRIFHGIFPRNYCCIAFAMMTKTCQQVYQFAMDEEADISLPTSTDVRNYESQTKKRKAVRKTPIRPVTKKDAVVAMLYNYVPCGHPGLPCDATTPNCFCAQIHNFCEKFCSCEQDCPNRFPGCRCRGHCSTKQCPCYVANRECDPDLCEVCGSEEIDQTKMACKNVSIQRGLHKHLLLAPSDVAGWGIFLKDGVQKNEFISEYCGEIISQEEADRRGKVYDRYSCSFLFNLNNDYVVDATRKGNKIRFANHSINPNCFAKVMMVNGDHRIGIFAKHAIQAGDELFFDYRYGPTEQLKFVGIERETEFFG</sequence>
<dbReference type="PROSITE" id="PS51633">
    <property type="entry name" value="CXC"/>
    <property type="match status" value="1"/>
</dbReference>
<dbReference type="SMART" id="SM01114">
    <property type="entry name" value="CXC"/>
    <property type="match status" value="1"/>
</dbReference>
<gene>
    <name evidence="14" type="ORF">QYM36_013976</name>
</gene>
<evidence type="ECO:0000256" key="2">
    <source>
        <dbReference type="ARBA" id="ARBA00012186"/>
    </source>
</evidence>
<comment type="caution">
    <text evidence="14">The sequence shown here is derived from an EMBL/GenBank/DDBJ whole genome shotgun (WGS) entry which is preliminary data.</text>
</comment>
<organism evidence="14 15">
    <name type="scientific">Artemia franciscana</name>
    <name type="common">Brine shrimp</name>
    <name type="synonym">Artemia sanfranciscana</name>
    <dbReference type="NCBI Taxonomy" id="6661"/>
    <lineage>
        <taxon>Eukaryota</taxon>
        <taxon>Metazoa</taxon>
        <taxon>Ecdysozoa</taxon>
        <taxon>Arthropoda</taxon>
        <taxon>Crustacea</taxon>
        <taxon>Branchiopoda</taxon>
        <taxon>Anostraca</taxon>
        <taxon>Artemiidae</taxon>
        <taxon>Artemia</taxon>
    </lineage>
</organism>
<feature type="region of interest" description="Disordered" evidence="11">
    <location>
        <begin position="205"/>
        <end position="241"/>
    </location>
</feature>
<evidence type="ECO:0000256" key="10">
    <source>
        <dbReference type="ARBA" id="ARBA00048568"/>
    </source>
</evidence>
<dbReference type="GO" id="GO:0032259">
    <property type="term" value="P:methylation"/>
    <property type="evidence" value="ECO:0007669"/>
    <property type="project" value="UniProtKB-KW"/>
</dbReference>
<dbReference type="SUPFAM" id="SSF82199">
    <property type="entry name" value="SET domain"/>
    <property type="match status" value="1"/>
</dbReference>
<dbReference type="Pfam" id="PF18264">
    <property type="entry name" value="preSET_CXC"/>
    <property type="match status" value="1"/>
</dbReference>
<keyword evidence="3" id="KW-0489">Methyltransferase</keyword>
<evidence type="ECO:0000256" key="11">
    <source>
        <dbReference type="SAM" id="MobiDB-lite"/>
    </source>
</evidence>
<evidence type="ECO:0000313" key="15">
    <source>
        <dbReference type="Proteomes" id="UP001187531"/>
    </source>
</evidence>
<comment type="catalytic activity">
    <reaction evidence="10">
        <text>L-lysyl(27)-[histone H3] + 3 S-adenosyl-L-methionine = N(6),N(6),N(6)-trimethyl-L-lysyl(27)-[histone H3] + 3 S-adenosyl-L-homocysteine + 3 H(+)</text>
        <dbReference type="Rhea" id="RHEA:60292"/>
        <dbReference type="Rhea" id="RHEA-COMP:15535"/>
        <dbReference type="Rhea" id="RHEA-COMP:15548"/>
        <dbReference type="ChEBI" id="CHEBI:15378"/>
        <dbReference type="ChEBI" id="CHEBI:29969"/>
        <dbReference type="ChEBI" id="CHEBI:57856"/>
        <dbReference type="ChEBI" id="CHEBI:59789"/>
        <dbReference type="ChEBI" id="CHEBI:61961"/>
        <dbReference type="EC" id="2.1.1.356"/>
    </reaction>
</comment>
<evidence type="ECO:0000256" key="9">
    <source>
        <dbReference type="ARBA" id="ARBA00023242"/>
    </source>
</evidence>
<dbReference type="GO" id="GO:0035098">
    <property type="term" value="C:ESC/E(Z) complex"/>
    <property type="evidence" value="ECO:0007669"/>
    <property type="project" value="TreeGrafter"/>
</dbReference>
<proteinExistence type="predicted"/>
<dbReference type="InterPro" id="IPR048358">
    <property type="entry name" value="EZH1/2_MCSS"/>
</dbReference>
<dbReference type="EMBL" id="JAVRJZ010000018">
    <property type="protein sequence ID" value="KAK2708224.1"/>
    <property type="molecule type" value="Genomic_DNA"/>
</dbReference>
<keyword evidence="9" id="KW-0539">Nucleus</keyword>
<dbReference type="InterPro" id="IPR041355">
    <property type="entry name" value="Pre-SET_CXC"/>
</dbReference>
<feature type="domain" description="CXC" evidence="13">
    <location>
        <begin position="572"/>
        <end position="676"/>
    </location>
</feature>
<dbReference type="Proteomes" id="UP001187531">
    <property type="component" value="Unassembled WGS sequence"/>
</dbReference>
<comment type="subcellular location">
    <subcellularLocation>
        <location evidence="1">Nucleus</location>
    </subcellularLocation>
</comment>
<keyword evidence="4" id="KW-0808">Transferase</keyword>
<feature type="domain" description="SET" evidence="12">
    <location>
        <begin position="683"/>
        <end position="798"/>
    </location>
</feature>
<dbReference type="Pfam" id="PF18118">
    <property type="entry name" value="PRC2_HTH_1"/>
    <property type="match status" value="1"/>
</dbReference>
<dbReference type="InterPro" id="IPR026489">
    <property type="entry name" value="CXC_dom"/>
</dbReference>
<dbReference type="InterPro" id="IPR046341">
    <property type="entry name" value="SET_dom_sf"/>
</dbReference>
<evidence type="ECO:0000256" key="1">
    <source>
        <dbReference type="ARBA" id="ARBA00004123"/>
    </source>
</evidence>
<dbReference type="InterPro" id="IPR001214">
    <property type="entry name" value="SET_dom"/>
</dbReference>
<dbReference type="SMART" id="SM00317">
    <property type="entry name" value="SET"/>
    <property type="match status" value="1"/>
</dbReference>
<evidence type="ECO:0000256" key="6">
    <source>
        <dbReference type="ARBA" id="ARBA00022853"/>
    </source>
</evidence>
<evidence type="ECO:0000256" key="5">
    <source>
        <dbReference type="ARBA" id="ARBA00022691"/>
    </source>
</evidence>
<evidence type="ECO:0000256" key="3">
    <source>
        <dbReference type="ARBA" id="ARBA00022603"/>
    </source>
</evidence>
<dbReference type="GO" id="GO:0031507">
    <property type="term" value="P:heterochromatin formation"/>
    <property type="evidence" value="ECO:0007669"/>
    <property type="project" value="TreeGrafter"/>
</dbReference>
<evidence type="ECO:0000256" key="4">
    <source>
        <dbReference type="ARBA" id="ARBA00022679"/>
    </source>
</evidence>
<keyword evidence="8" id="KW-0804">Transcription</keyword>
<dbReference type="InterPro" id="IPR041343">
    <property type="entry name" value="PRC2_HTH_1"/>
</dbReference>
<evidence type="ECO:0000259" key="13">
    <source>
        <dbReference type="PROSITE" id="PS51633"/>
    </source>
</evidence>
<dbReference type="EC" id="2.1.1.356" evidence="2"/>